<organism evidence="1 2">
    <name type="scientific">Panicum miliaceum</name>
    <name type="common">Proso millet</name>
    <name type="synonym">Broomcorn millet</name>
    <dbReference type="NCBI Taxonomy" id="4540"/>
    <lineage>
        <taxon>Eukaryota</taxon>
        <taxon>Viridiplantae</taxon>
        <taxon>Streptophyta</taxon>
        <taxon>Embryophyta</taxon>
        <taxon>Tracheophyta</taxon>
        <taxon>Spermatophyta</taxon>
        <taxon>Magnoliopsida</taxon>
        <taxon>Liliopsida</taxon>
        <taxon>Poales</taxon>
        <taxon>Poaceae</taxon>
        <taxon>PACMAD clade</taxon>
        <taxon>Panicoideae</taxon>
        <taxon>Panicodae</taxon>
        <taxon>Paniceae</taxon>
        <taxon>Panicinae</taxon>
        <taxon>Panicum</taxon>
        <taxon>Panicum sect. Panicum</taxon>
    </lineage>
</organism>
<name>A0A3L6Q1D0_PANMI</name>
<dbReference type="AlphaFoldDB" id="A0A3L6Q1D0"/>
<accession>A0A3L6Q1D0</accession>
<reference evidence="2" key="1">
    <citation type="journal article" date="2019" name="Nat. Commun.">
        <title>The genome of broomcorn millet.</title>
        <authorList>
            <person name="Zou C."/>
            <person name="Miki D."/>
            <person name="Li D."/>
            <person name="Tang Q."/>
            <person name="Xiao L."/>
            <person name="Rajput S."/>
            <person name="Deng P."/>
            <person name="Jia W."/>
            <person name="Huang R."/>
            <person name="Zhang M."/>
            <person name="Sun Y."/>
            <person name="Hu J."/>
            <person name="Fu X."/>
            <person name="Schnable P.S."/>
            <person name="Li F."/>
            <person name="Zhang H."/>
            <person name="Feng B."/>
            <person name="Zhu X."/>
            <person name="Liu R."/>
            <person name="Schnable J.C."/>
            <person name="Zhu J.-K."/>
            <person name="Zhang H."/>
        </authorList>
    </citation>
    <scope>NUCLEOTIDE SEQUENCE [LARGE SCALE GENOMIC DNA]</scope>
</reference>
<proteinExistence type="predicted"/>
<evidence type="ECO:0000313" key="1">
    <source>
        <dbReference type="EMBL" id="RLM68931.1"/>
    </source>
</evidence>
<gene>
    <name evidence="1" type="ORF">C2845_PM17G10210</name>
</gene>
<evidence type="ECO:0000313" key="2">
    <source>
        <dbReference type="Proteomes" id="UP000275267"/>
    </source>
</evidence>
<protein>
    <submittedName>
        <fullName evidence="1">Uncharacterized protein</fullName>
    </submittedName>
</protein>
<comment type="caution">
    <text evidence="1">The sequence shown here is derived from an EMBL/GenBank/DDBJ whole genome shotgun (WGS) entry which is preliminary data.</text>
</comment>
<keyword evidence="2" id="KW-1185">Reference proteome</keyword>
<dbReference type="EMBL" id="PQIB02000014">
    <property type="protein sequence ID" value="RLM68931.1"/>
    <property type="molecule type" value="Genomic_DNA"/>
</dbReference>
<dbReference type="Proteomes" id="UP000275267">
    <property type="component" value="Unassembled WGS sequence"/>
</dbReference>
<sequence>MTEPALGISFTRENMKRARMALARRHPLRRLARLRRLLLRHPPQGQRQEVLGAATYS</sequence>